<feature type="transmembrane region" description="Helical" evidence="1">
    <location>
        <begin position="103"/>
        <end position="125"/>
    </location>
</feature>
<proteinExistence type="predicted"/>
<dbReference type="EMBL" id="AP027734">
    <property type="protein sequence ID" value="BDZ54563.1"/>
    <property type="molecule type" value="Genomic_DNA"/>
</dbReference>
<keyword evidence="1" id="KW-0812">Transmembrane</keyword>
<evidence type="ECO:0000313" key="2">
    <source>
        <dbReference type="EMBL" id="BDZ54563.1"/>
    </source>
</evidence>
<accession>A0ABM8H1A9</accession>
<reference evidence="3" key="1">
    <citation type="journal article" date="2019" name="Int. J. Syst. Evol. Microbiol.">
        <title>The Global Catalogue of Microorganisms (GCM) 10K type strain sequencing project: providing services to taxonomists for standard genome sequencing and annotation.</title>
        <authorList>
            <consortium name="The Broad Institute Genomics Platform"/>
            <consortium name="The Broad Institute Genome Sequencing Center for Infectious Disease"/>
            <person name="Wu L."/>
            <person name="Ma J."/>
        </authorList>
    </citation>
    <scope>NUCLEOTIDE SEQUENCE [LARGE SCALE GENOMIC DNA]</scope>
    <source>
        <strain evidence="3">NBRC 109019</strain>
    </source>
</reference>
<protein>
    <submittedName>
        <fullName evidence="2">Uncharacterized protein</fullName>
    </submittedName>
</protein>
<evidence type="ECO:0000256" key="1">
    <source>
        <dbReference type="SAM" id="Phobius"/>
    </source>
</evidence>
<name>A0ABM8H1A9_9MICO</name>
<keyword evidence="1" id="KW-1133">Transmembrane helix</keyword>
<feature type="transmembrane region" description="Helical" evidence="1">
    <location>
        <begin position="29"/>
        <end position="52"/>
    </location>
</feature>
<keyword evidence="1" id="KW-0472">Membrane</keyword>
<evidence type="ECO:0000313" key="3">
    <source>
        <dbReference type="Proteomes" id="UP001321477"/>
    </source>
</evidence>
<keyword evidence="3" id="KW-1185">Reference proteome</keyword>
<gene>
    <name evidence="2" type="ORF">GCM10025870_16360</name>
</gene>
<organism evidence="2 3">
    <name type="scientific">Agromyces marinus</name>
    <dbReference type="NCBI Taxonomy" id="1389020"/>
    <lineage>
        <taxon>Bacteria</taxon>
        <taxon>Bacillati</taxon>
        <taxon>Actinomycetota</taxon>
        <taxon>Actinomycetes</taxon>
        <taxon>Micrococcales</taxon>
        <taxon>Microbacteriaceae</taxon>
        <taxon>Agromyces</taxon>
    </lineage>
</organism>
<dbReference type="Proteomes" id="UP001321477">
    <property type="component" value="Chromosome"/>
</dbReference>
<feature type="transmembrane region" description="Helical" evidence="1">
    <location>
        <begin position="75"/>
        <end position="96"/>
    </location>
</feature>
<sequence>MARMSSKASSHETHDEQTLHIAERHRGMWGWFSGIIVLALVAVPLSAAFAFATNPGTQQLFGGRLSEATTGGYQAFWWIVALLLVALPVLVGYGVAKMSGRAVVIVGAVVALFVIAIMILGQLFVF</sequence>